<dbReference type="CDD" id="cd00082">
    <property type="entry name" value="HisKA"/>
    <property type="match status" value="1"/>
</dbReference>
<dbReference type="Gene3D" id="2.60.40.10">
    <property type="entry name" value="Immunoglobulins"/>
    <property type="match status" value="1"/>
</dbReference>
<evidence type="ECO:0000256" key="8">
    <source>
        <dbReference type="SAM" id="SignalP"/>
    </source>
</evidence>
<dbReference type="Pfam" id="PF00512">
    <property type="entry name" value="HisKA"/>
    <property type="match status" value="1"/>
</dbReference>
<reference evidence="11 12" key="1">
    <citation type="submission" date="2021-09" db="EMBL/GenBank/DDBJ databases">
        <title>Lysobacter sp. 13A isolated from the river sediment.</title>
        <authorList>
            <person name="Liu H."/>
            <person name="Li S."/>
            <person name="Mao S."/>
        </authorList>
    </citation>
    <scope>NUCLEOTIDE SEQUENCE [LARGE SCALE GENOMIC DNA]</scope>
    <source>
        <strain evidence="11 12">13A</strain>
    </source>
</reference>
<comment type="caution">
    <text evidence="11">The sequence shown here is derived from an EMBL/GenBank/DDBJ whole genome shotgun (WGS) entry which is preliminary data.</text>
</comment>
<keyword evidence="4" id="KW-0808">Transferase</keyword>
<dbReference type="SMART" id="SM00448">
    <property type="entry name" value="REC"/>
    <property type="match status" value="1"/>
</dbReference>
<dbReference type="InterPro" id="IPR004358">
    <property type="entry name" value="Sig_transdc_His_kin-like_C"/>
</dbReference>
<dbReference type="InterPro" id="IPR011110">
    <property type="entry name" value="Reg_prop"/>
</dbReference>
<protein>
    <recommendedName>
        <fullName evidence="2">histidine kinase</fullName>
        <ecNumber evidence="2">2.7.13.3</ecNumber>
    </recommendedName>
</protein>
<evidence type="ECO:0000256" key="5">
    <source>
        <dbReference type="ARBA" id="ARBA00022777"/>
    </source>
</evidence>
<dbReference type="Gene3D" id="1.10.287.130">
    <property type="match status" value="1"/>
</dbReference>
<comment type="catalytic activity">
    <reaction evidence="1">
        <text>ATP + protein L-histidine = ADP + protein N-phospho-L-histidine.</text>
        <dbReference type="EC" id="2.7.13.3"/>
    </reaction>
</comment>
<dbReference type="EC" id="2.7.13.3" evidence="2"/>
<evidence type="ECO:0000256" key="6">
    <source>
        <dbReference type="PROSITE-ProRule" id="PRU00169"/>
    </source>
</evidence>
<sequence>MRSDSRCSSRRRRLCALAWRMALAALALVAVTVARAAGPETPRPRMVGVAEGLPSSNVNGLARDRDGYLWLATSDGLARYDGVEVRTWRHDPDAAGSLPGNYVTAVHVDRQDRVWVAVEGRGLSMLDGERHSFAHYRRTTHAAMGSDEVWALASDGDALWFGTYTGGLHRLSAAGRITRHVPREGDARSLPADTVLALEPDSEGRLWVATTRGLAYWTGRDFERMPLPGPSPTPVVYSVSALADGLWVGAATGVFRRDAQGRWHAPAWSPMFAAPNGVFDVVEDGEGGHWIAAARQLWRRASGAVPEPVPLDTHGPVRPVFQLLAQDRGGLWVPVASSGLGYLRPGWRRIARYAQDEGGLSDALYRAVVPDGDGAWLIGHAGGIDRLDADGQVDPLDGAVRKVLEGVQPMSAALGDDGNLWLGQRSGLVRLDPRTGTVRRWRLGDADAPLDGALLQLARAPDGMLWAAFAGAGLQQRDSAGRVLRTVPAGSHGVEGADIEAIRFDPAGDLWLADARGLRRWHPTRARFEQEPGLPVGDRVFAFAFEPGGALWLQRLHGLQRFERTSRGWRQTHRLGVDAGIPAVEGSGLQVDGQGRVWLSSARGLYRWDPGRRQVRHFGLHDGLSSQEFVKRALALDGGGRLLAATADGAVIRIDTRQPEPPPAVPPLRVHGLDTRHAGAWRPAPRSDDNGVWTLAPDTRELRVQLRLLAFDAPAGNRYETRLDGYDTHWLAHGQGGDRVLAGLAPGDYTLHARGIDAHGNRSATTRVRFRIQPPWWRTSIARSLAVLLVGALAWMAWNGYRRRQRRRLAWQRAEHERQVAQRASEAKSRFLATLGHEVRTPMTGVLGMSELLLDTPLDARQQAQVRSIRQAGEHLLRLVNDALDLARIEAGRMALESRPFRLHELVREAEALMVPLARQRGLTLRIEVDPDVPLVVAGDPKRVCQILLNLLGNAIKFTERGHVALRVETVDSGVRFTVADTGPGLDPAQQARLFQRFSQVDGESTQRRYGGSGLGLAISQELAAAMGGAIRVESALGRGSRFIVDLPLPRASGAALPEPEPPAASRAAGSDILLVEDDPTVAEVLVGLLQAQGHRVRHAPHGLAALVEATRMAPQLALLDLDLPGMDGLALARQLRLQGYAGPLLAITARADPEAEPHAREAGFDGFVRKPVTGAMLGRAIEAVERGGPSSAPEPSRDDVSCT</sequence>
<evidence type="ECO:0000259" key="10">
    <source>
        <dbReference type="PROSITE" id="PS50110"/>
    </source>
</evidence>
<keyword evidence="5" id="KW-0418">Kinase</keyword>
<dbReference type="InterPro" id="IPR011006">
    <property type="entry name" value="CheY-like_superfamily"/>
</dbReference>
<dbReference type="RefSeq" id="WP_223675863.1">
    <property type="nucleotide sequence ID" value="NZ_JAINZW010000003.1"/>
</dbReference>
<dbReference type="Pfam" id="PF02518">
    <property type="entry name" value="HATPase_c"/>
    <property type="match status" value="1"/>
</dbReference>
<evidence type="ECO:0000256" key="3">
    <source>
        <dbReference type="ARBA" id="ARBA00022553"/>
    </source>
</evidence>
<dbReference type="InterPro" id="IPR001789">
    <property type="entry name" value="Sig_transdc_resp-reg_receiver"/>
</dbReference>
<evidence type="ECO:0000313" key="12">
    <source>
        <dbReference type="Proteomes" id="UP001430954"/>
    </source>
</evidence>
<gene>
    <name evidence="11" type="ORF">K6753_07630</name>
</gene>
<dbReference type="InterPro" id="IPR003661">
    <property type="entry name" value="HisK_dim/P_dom"/>
</dbReference>
<dbReference type="InterPro" id="IPR036890">
    <property type="entry name" value="HATPase_C_sf"/>
</dbReference>
<feature type="chain" id="PRO_5047134286" description="histidine kinase" evidence="8">
    <location>
        <begin position="37"/>
        <end position="1204"/>
    </location>
</feature>
<dbReference type="Pfam" id="PF07494">
    <property type="entry name" value="Reg_prop"/>
    <property type="match status" value="2"/>
</dbReference>
<dbReference type="Proteomes" id="UP001430954">
    <property type="component" value="Unassembled WGS sequence"/>
</dbReference>
<dbReference type="SMART" id="SM00387">
    <property type="entry name" value="HATPase_c"/>
    <property type="match status" value="1"/>
</dbReference>
<dbReference type="PROSITE" id="PS50110">
    <property type="entry name" value="RESPONSE_REGULATORY"/>
    <property type="match status" value="1"/>
</dbReference>
<evidence type="ECO:0000259" key="9">
    <source>
        <dbReference type="PROSITE" id="PS50109"/>
    </source>
</evidence>
<dbReference type="EMBL" id="JAINZW010000003">
    <property type="protein sequence ID" value="MBZ4039402.1"/>
    <property type="molecule type" value="Genomic_DNA"/>
</dbReference>
<dbReference type="PROSITE" id="PS50109">
    <property type="entry name" value="HIS_KIN"/>
    <property type="match status" value="1"/>
</dbReference>
<organism evidence="11 12">
    <name type="scientific">Novilysobacter selenitireducens</name>
    <dbReference type="NCBI Taxonomy" id="2872639"/>
    <lineage>
        <taxon>Bacteria</taxon>
        <taxon>Pseudomonadati</taxon>
        <taxon>Pseudomonadota</taxon>
        <taxon>Gammaproteobacteria</taxon>
        <taxon>Lysobacterales</taxon>
        <taxon>Lysobacteraceae</taxon>
        <taxon>Novilysobacter</taxon>
    </lineage>
</organism>
<evidence type="ECO:0000256" key="1">
    <source>
        <dbReference type="ARBA" id="ARBA00000085"/>
    </source>
</evidence>
<dbReference type="InterPro" id="IPR005467">
    <property type="entry name" value="His_kinase_dom"/>
</dbReference>
<feature type="domain" description="Histidine kinase" evidence="9">
    <location>
        <begin position="834"/>
        <end position="1051"/>
    </location>
</feature>
<dbReference type="Gene3D" id="3.30.565.10">
    <property type="entry name" value="Histidine kinase-like ATPase, C-terminal domain"/>
    <property type="match status" value="1"/>
</dbReference>
<dbReference type="Gene3D" id="3.40.50.2300">
    <property type="match status" value="1"/>
</dbReference>
<dbReference type="InterPro" id="IPR003594">
    <property type="entry name" value="HATPase_dom"/>
</dbReference>
<dbReference type="PANTHER" id="PTHR43047">
    <property type="entry name" value="TWO-COMPONENT HISTIDINE PROTEIN KINASE"/>
    <property type="match status" value="1"/>
</dbReference>
<keyword evidence="8" id="KW-0732">Signal</keyword>
<feature type="signal peptide" evidence="8">
    <location>
        <begin position="1"/>
        <end position="36"/>
    </location>
</feature>
<name>A0ABS7T6A2_9GAMM</name>
<dbReference type="CDD" id="cd16922">
    <property type="entry name" value="HATPase_EvgS-ArcB-TorS-like"/>
    <property type="match status" value="1"/>
</dbReference>
<dbReference type="InterPro" id="IPR036097">
    <property type="entry name" value="HisK_dim/P_sf"/>
</dbReference>
<dbReference type="SMART" id="SM00388">
    <property type="entry name" value="HisKA"/>
    <property type="match status" value="1"/>
</dbReference>
<evidence type="ECO:0000256" key="2">
    <source>
        <dbReference type="ARBA" id="ARBA00012438"/>
    </source>
</evidence>
<dbReference type="PANTHER" id="PTHR43047:SF72">
    <property type="entry name" value="OSMOSENSING HISTIDINE PROTEIN KINASE SLN1"/>
    <property type="match status" value="1"/>
</dbReference>
<evidence type="ECO:0000256" key="7">
    <source>
        <dbReference type="SAM" id="MobiDB-lite"/>
    </source>
</evidence>
<proteinExistence type="predicted"/>
<dbReference type="InterPro" id="IPR011123">
    <property type="entry name" value="Y_Y_Y"/>
</dbReference>
<evidence type="ECO:0000256" key="4">
    <source>
        <dbReference type="ARBA" id="ARBA00022679"/>
    </source>
</evidence>
<feature type="region of interest" description="Disordered" evidence="7">
    <location>
        <begin position="1184"/>
        <end position="1204"/>
    </location>
</feature>
<dbReference type="CDD" id="cd17546">
    <property type="entry name" value="REC_hyHK_CKI1_RcsC-like"/>
    <property type="match status" value="1"/>
</dbReference>
<dbReference type="Pfam" id="PF00072">
    <property type="entry name" value="Response_reg"/>
    <property type="match status" value="1"/>
</dbReference>
<keyword evidence="3 6" id="KW-0597">Phosphoprotein</keyword>
<dbReference type="Gene3D" id="2.130.10.10">
    <property type="entry name" value="YVTN repeat-like/Quinoprotein amine dehydrogenase"/>
    <property type="match status" value="3"/>
</dbReference>
<dbReference type="SUPFAM" id="SSF63829">
    <property type="entry name" value="Calcium-dependent phosphotriesterase"/>
    <property type="match status" value="3"/>
</dbReference>
<evidence type="ECO:0000313" key="11">
    <source>
        <dbReference type="EMBL" id="MBZ4039402.1"/>
    </source>
</evidence>
<dbReference type="SUPFAM" id="SSF52172">
    <property type="entry name" value="CheY-like"/>
    <property type="match status" value="1"/>
</dbReference>
<feature type="domain" description="Response regulatory" evidence="10">
    <location>
        <begin position="1072"/>
        <end position="1186"/>
    </location>
</feature>
<dbReference type="SUPFAM" id="SSF47384">
    <property type="entry name" value="Homodimeric domain of signal transducing histidine kinase"/>
    <property type="match status" value="1"/>
</dbReference>
<feature type="modified residue" description="4-aspartylphosphate" evidence="6">
    <location>
        <position position="1121"/>
    </location>
</feature>
<dbReference type="PRINTS" id="PR00344">
    <property type="entry name" value="BCTRLSENSOR"/>
</dbReference>
<dbReference type="Pfam" id="PF07495">
    <property type="entry name" value="Y_Y_Y"/>
    <property type="match status" value="1"/>
</dbReference>
<accession>A0ABS7T6A2</accession>
<keyword evidence="12" id="KW-1185">Reference proteome</keyword>
<dbReference type="InterPro" id="IPR015943">
    <property type="entry name" value="WD40/YVTN_repeat-like_dom_sf"/>
</dbReference>
<dbReference type="InterPro" id="IPR013783">
    <property type="entry name" value="Ig-like_fold"/>
</dbReference>
<dbReference type="SUPFAM" id="SSF55874">
    <property type="entry name" value="ATPase domain of HSP90 chaperone/DNA topoisomerase II/histidine kinase"/>
    <property type="match status" value="1"/>
</dbReference>